<name>A0AB39TPZ1_9ACTN</name>
<evidence type="ECO:0008006" key="2">
    <source>
        <dbReference type="Google" id="ProtNLM"/>
    </source>
</evidence>
<accession>A0AB39TPZ1</accession>
<evidence type="ECO:0000313" key="1">
    <source>
        <dbReference type="EMBL" id="XDQ81313.1"/>
    </source>
</evidence>
<dbReference type="AlphaFoldDB" id="A0AB39TPZ1"/>
<proteinExistence type="predicted"/>
<reference evidence="1" key="1">
    <citation type="submission" date="2024-07" db="EMBL/GenBank/DDBJ databases">
        <authorList>
            <person name="Yu S.T."/>
        </authorList>
    </citation>
    <scope>NUCLEOTIDE SEQUENCE</scope>
    <source>
        <strain evidence="1">Y1</strain>
    </source>
</reference>
<organism evidence="1">
    <name type="scientific">Streptomyces sp. Y1</name>
    <dbReference type="NCBI Taxonomy" id="3238634"/>
    <lineage>
        <taxon>Bacteria</taxon>
        <taxon>Bacillati</taxon>
        <taxon>Actinomycetota</taxon>
        <taxon>Actinomycetes</taxon>
        <taxon>Kitasatosporales</taxon>
        <taxon>Streptomycetaceae</taxon>
        <taxon>Streptomyces</taxon>
    </lineage>
</organism>
<gene>
    <name evidence="1" type="ORF">AB2U05_24000</name>
</gene>
<dbReference type="RefSeq" id="WP_369184225.1">
    <property type="nucleotide sequence ID" value="NZ_CP163445.1"/>
</dbReference>
<dbReference type="EMBL" id="CP163445">
    <property type="protein sequence ID" value="XDQ81313.1"/>
    <property type="molecule type" value="Genomic_DNA"/>
</dbReference>
<sequence>MAECDESVTERCGPMGLIPFSTSREDTMLPSPLSRVARARRIARRAVVAGAALAAVAGQLLAPTLADARGSGSSKPHTRDSVVTANPLPFTTRFEGDFHGGIKRISNSLMTCDETKPPVDPAQVSCLDARKGLGPLPINNKYEMKYVNIDPGSIGPLGDPIYSASSADLGLIDGSKVRYARLYWGGTRGIGDTVLPESQIDEVYLKVPGEDQYRNIANDQPSIGYITTTDESSYQASADVTDLVKNAGNGTYTVANMDSVVKPHSWGGWTIVVVYENDCLPKRHLHVWDGFQVELPDSPELTVDLPGLQTEQSGPPAAKMGWVVYDGDLKWTGDTLAVKSTNGPRTMFSDVNHPADNAFNSTIEELNPADAFTRNPTYRNNFGYDSDTWDVSPFLRDGDTDIKTIFDTTKNGYDIGVFYAWVNLDGSTDV</sequence>
<protein>
    <recommendedName>
        <fullName evidence="2">DUF3344 domain-containing protein</fullName>
    </recommendedName>
</protein>